<dbReference type="Gene3D" id="2.60.40.420">
    <property type="entry name" value="Cupredoxins - blue copper proteins"/>
    <property type="match status" value="6"/>
</dbReference>
<dbReference type="Pfam" id="PF07732">
    <property type="entry name" value="Cu-oxidase_3"/>
    <property type="match status" value="1"/>
</dbReference>
<keyword evidence="11" id="KW-0186">Copper</keyword>
<dbReference type="PROSITE" id="PS00080">
    <property type="entry name" value="MULTICOPPER_OXIDASE2"/>
    <property type="match status" value="1"/>
</dbReference>
<comment type="similarity">
    <text evidence="4">Belongs to the multicopper oxidase family.</text>
</comment>
<dbReference type="InterPro" id="IPR034285">
    <property type="entry name" value="CuRO_2_LCC"/>
</dbReference>
<keyword evidence="19" id="KW-1185">Reference proteome</keyword>
<dbReference type="AlphaFoldDB" id="A0A371H8H3"/>
<dbReference type="InterPro" id="IPR011706">
    <property type="entry name" value="Cu-oxidase_C"/>
</dbReference>
<comment type="cofactor">
    <cofactor evidence="2">
        <name>Cu cation</name>
        <dbReference type="ChEBI" id="CHEBI:23378"/>
    </cofactor>
</comment>
<keyword evidence="7" id="KW-0964">Secreted</keyword>
<dbReference type="PROSITE" id="PS00079">
    <property type="entry name" value="MULTICOPPER_OXIDASE1"/>
    <property type="match status" value="1"/>
</dbReference>
<dbReference type="InterPro" id="IPR017761">
    <property type="entry name" value="Laccase"/>
</dbReference>
<dbReference type="InterPro" id="IPR045087">
    <property type="entry name" value="Cu-oxidase_fam"/>
</dbReference>
<proteinExistence type="inferred from homology"/>
<dbReference type="Pfam" id="PF07731">
    <property type="entry name" value="Cu-oxidase_2"/>
    <property type="match status" value="2"/>
</dbReference>
<dbReference type="PANTHER" id="PTHR11709:SF483">
    <property type="entry name" value="LACCASE"/>
    <property type="match status" value="1"/>
</dbReference>
<dbReference type="InterPro" id="IPR002355">
    <property type="entry name" value="Cu_oxidase_Cu_BS"/>
</dbReference>
<evidence type="ECO:0000256" key="10">
    <source>
        <dbReference type="ARBA" id="ARBA00023002"/>
    </source>
</evidence>
<dbReference type="InterPro" id="IPR008972">
    <property type="entry name" value="Cupredoxin"/>
</dbReference>
<gene>
    <name evidence="18" type="primary">LAC7</name>
    <name evidence="18" type="ORF">CR513_17872</name>
</gene>
<keyword evidence="6" id="KW-0052">Apoplast</keyword>
<dbReference type="Pfam" id="PF00394">
    <property type="entry name" value="Cu-oxidase"/>
    <property type="match status" value="2"/>
</dbReference>
<feature type="chain" id="PRO_5016614469" description="laccase" evidence="14">
    <location>
        <begin position="23"/>
        <end position="1057"/>
    </location>
</feature>
<evidence type="ECO:0000256" key="11">
    <source>
        <dbReference type="ARBA" id="ARBA00023008"/>
    </source>
</evidence>
<evidence type="ECO:0000259" key="15">
    <source>
        <dbReference type="Pfam" id="PF00394"/>
    </source>
</evidence>
<keyword evidence="12" id="KW-0325">Glycoprotein</keyword>
<feature type="domain" description="Plastocyanin-like" evidence="17">
    <location>
        <begin position="30"/>
        <end position="136"/>
    </location>
</feature>
<evidence type="ECO:0000256" key="9">
    <source>
        <dbReference type="ARBA" id="ARBA00022737"/>
    </source>
</evidence>
<evidence type="ECO:0000256" key="8">
    <source>
        <dbReference type="ARBA" id="ARBA00022723"/>
    </source>
</evidence>
<evidence type="ECO:0000256" key="2">
    <source>
        <dbReference type="ARBA" id="ARBA00001935"/>
    </source>
</evidence>
<feature type="domain" description="Plastocyanin-like" evidence="16">
    <location>
        <begin position="407"/>
        <end position="542"/>
    </location>
</feature>
<dbReference type="GO" id="GO:0048046">
    <property type="term" value="C:apoplast"/>
    <property type="evidence" value="ECO:0007669"/>
    <property type="project" value="UniProtKB-SubCell"/>
</dbReference>
<name>A0A371H8H3_MUCPR</name>
<evidence type="ECO:0000256" key="14">
    <source>
        <dbReference type="SAM" id="SignalP"/>
    </source>
</evidence>
<dbReference type="GO" id="GO:0046274">
    <property type="term" value="P:lignin catabolic process"/>
    <property type="evidence" value="ECO:0007669"/>
    <property type="project" value="UniProtKB-KW"/>
</dbReference>
<organism evidence="18 19">
    <name type="scientific">Mucuna pruriens</name>
    <name type="common">Velvet bean</name>
    <name type="synonym">Dolichos pruriens</name>
    <dbReference type="NCBI Taxonomy" id="157652"/>
    <lineage>
        <taxon>Eukaryota</taxon>
        <taxon>Viridiplantae</taxon>
        <taxon>Streptophyta</taxon>
        <taxon>Embryophyta</taxon>
        <taxon>Tracheophyta</taxon>
        <taxon>Spermatophyta</taxon>
        <taxon>Magnoliopsida</taxon>
        <taxon>eudicotyledons</taxon>
        <taxon>Gunneridae</taxon>
        <taxon>Pentapetalae</taxon>
        <taxon>rosids</taxon>
        <taxon>fabids</taxon>
        <taxon>Fabales</taxon>
        <taxon>Fabaceae</taxon>
        <taxon>Papilionoideae</taxon>
        <taxon>50 kb inversion clade</taxon>
        <taxon>NPAAA clade</taxon>
        <taxon>indigoferoid/millettioid clade</taxon>
        <taxon>Phaseoleae</taxon>
        <taxon>Mucuna</taxon>
    </lineage>
</organism>
<keyword evidence="13" id="KW-0439">Lignin degradation</keyword>
<evidence type="ECO:0000256" key="13">
    <source>
        <dbReference type="ARBA" id="ARBA00023185"/>
    </source>
</evidence>
<dbReference type="SUPFAM" id="SSF49503">
    <property type="entry name" value="Cupredoxins"/>
    <property type="match status" value="6"/>
</dbReference>
<comment type="caution">
    <text evidence="18">The sequence shown here is derived from an EMBL/GenBank/DDBJ whole genome shotgun (WGS) entry which is preliminary data.</text>
</comment>
<keyword evidence="8" id="KW-0479">Metal-binding</keyword>
<dbReference type="GO" id="GO:0005507">
    <property type="term" value="F:copper ion binding"/>
    <property type="evidence" value="ECO:0007669"/>
    <property type="project" value="InterPro"/>
</dbReference>
<feature type="domain" description="Plastocyanin-like" evidence="15">
    <location>
        <begin position="147"/>
        <end position="297"/>
    </location>
</feature>
<evidence type="ECO:0000256" key="7">
    <source>
        <dbReference type="ARBA" id="ARBA00022525"/>
    </source>
</evidence>
<dbReference type="STRING" id="157652.A0A371H8H3"/>
<dbReference type="OrthoDB" id="2121828at2759"/>
<feature type="non-terminal residue" evidence="18">
    <location>
        <position position="1057"/>
    </location>
</feature>
<evidence type="ECO:0000256" key="4">
    <source>
        <dbReference type="ARBA" id="ARBA00010609"/>
    </source>
</evidence>
<feature type="domain" description="Plastocyanin-like" evidence="15">
    <location>
        <begin position="654"/>
        <end position="798"/>
    </location>
</feature>
<evidence type="ECO:0000256" key="5">
    <source>
        <dbReference type="ARBA" id="ARBA00012297"/>
    </source>
</evidence>
<keyword evidence="14" id="KW-0732">Signal</keyword>
<dbReference type="EC" id="1.10.3.2" evidence="5"/>
<evidence type="ECO:0000256" key="6">
    <source>
        <dbReference type="ARBA" id="ARBA00022523"/>
    </source>
</evidence>
<evidence type="ECO:0000256" key="12">
    <source>
        <dbReference type="ARBA" id="ARBA00023180"/>
    </source>
</evidence>
<evidence type="ECO:0000259" key="16">
    <source>
        <dbReference type="Pfam" id="PF07731"/>
    </source>
</evidence>
<dbReference type="InterPro" id="IPR033138">
    <property type="entry name" value="Cu_oxidase_CS"/>
</dbReference>
<dbReference type="CDD" id="cd13875">
    <property type="entry name" value="CuRO_2_LCC_plant"/>
    <property type="match status" value="2"/>
</dbReference>
<sequence>MKLFVFSLAWVFSLLAFSLTSAATVEHTFNVQNKTIKRLCNERVIVTVNGLYPGPKIDVREGDAVIVHVFNKHGVFQLFSAWADGPEYITQCTIRPQNNYTYKFNVIHQEGTLWWHAHSAALRATVHGAFIIHPRSGLFPFPKPYKQVPIILGDWYNGNVVDLVDQALAVGAIRVSDVFTINGLPGDLFNCSKIQTFKLKVRQGKTYLLRIINAALNNNLFFKIANHNFTVVAMDASYIENYFTDIITIAPGQTADALFKANQPIGSYYMAASPYVVGQPAPLFDNTTTRGIVVYHGHTTSSKTKPIMPALPPFNDTPLAHKFFSSLTSLVGAPHWVPVPLEVDQHMFVTVSVNLERCPLNATCLGALNQKFSASMNNESFVYPIGRGYSMLEASFYNVSGVYSADFPDYPPIAFDFTNPNIVFDMNLIFAPKSTKVKKLKFNSTVEVVFQNTAIMNVQSHPMHLHGFSFHVLAQGFGNFNYTKNKPMFNLVNPQIRNTIAVPAGGWAVIRFQANNPGMWFVHCHVEDHMLWGLDMAFEVANMTIPRLCNNQIITAVNGQFPGPIIQVREGDTLVVHVHGIFQLLSGWADGPEYVTQCPIRPKHSFTYRFKIEGQEGTLWWHAHASFLRATVHGALFIHPRKNHPYAFPKPYKQVPILLGDWWKSNIMDFDDQTLPPSDAFMINGLPGDLYNCSKDQMFKIKVKPGKIYLLRIINTNLISQMFFKVANHKLTVVAVDAVYTTPYVTNVVVVAPGQTTDVLLKADKPIGSYYMAASMYLSTQAQFDNTTTRGLVVYEGSKSSTPFMPIMPFFNDTKTAHKFYTKLTGLIDRPHWRQCPHEVDEYMFITFGLNLAPCPNNGTCVGPQGFKLSASMNNESFVLPSGKQMSMLEAFFNDASGVYTKDFPSRPSLEFDYTNPNNSLDFAHIFAPKSTKVKKLKFNSTVEIVLQNTAFLDTENHPIHIHGFNFFILAQGFGNFNFARDRVKFNLVNPQMRNTIAVPKGGWAVIRFTANNPGIWLMHCHIDSHMSWGIATAFEIENGSTPSSVLPPPPHDLPKC</sequence>
<comment type="catalytic activity">
    <reaction evidence="1">
        <text>4 hydroquinone + O2 = 4 benzosemiquinone + 2 H2O</text>
        <dbReference type="Rhea" id="RHEA:11276"/>
        <dbReference type="ChEBI" id="CHEBI:15377"/>
        <dbReference type="ChEBI" id="CHEBI:15379"/>
        <dbReference type="ChEBI" id="CHEBI:17594"/>
        <dbReference type="ChEBI" id="CHEBI:17977"/>
        <dbReference type="EC" id="1.10.3.2"/>
    </reaction>
</comment>
<evidence type="ECO:0000313" key="19">
    <source>
        <dbReference type="Proteomes" id="UP000257109"/>
    </source>
</evidence>
<keyword evidence="9" id="KW-0677">Repeat</keyword>
<dbReference type="Proteomes" id="UP000257109">
    <property type="component" value="Unassembled WGS sequence"/>
</dbReference>
<protein>
    <recommendedName>
        <fullName evidence="5">laccase</fullName>
        <ecNumber evidence="5">1.10.3.2</ecNumber>
    </recommendedName>
</protein>
<accession>A0A371H8H3</accession>
<dbReference type="PANTHER" id="PTHR11709">
    <property type="entry name" value="MULTI-COPPER OXIDASE"/>
    <property type="match status" value="1"/>
</dbReference>
<keyword evidence="10" id="KW-0560">Oxidoreductase</keyword>
<feature type="signal peptide" evidence="14">
    <location>
        <begin position="1"/>
        <end position="22"/>
    </location>
</feature>
<dbReference type="GO" id="GO:0052716">
    <property type="term" value="F:hydroquinone:oxygen oxidoreductase activity"/>
    <property type="evidence" value="ECO:0007669"/>
    <property type="project" value="UniProtKB-EC"/>
</dbReference>
<evidence type="ECO:0000256" key="3">
    <source>
        <dbReference type="ARBA" id="ARBA00004271"/>
    </source>
</evidence>
<dbReference type="InterPro" id="IPR001117">
    <property type="entry name" value="Cu-oxidase_2nd"/>
</dbReference>
<feature type="domain" description="Plastocyanin-like" evidence="16">
    <location>
        <begin position="904"/>
        <end position="1040"/>
    </location>
</feature>
<dbReference type="NCBIfam" id="TIGR03389">
    <property type="entry name" value="laccase"/>
    <property type="match status" value="2"/>
</dbReference>
<evidence type="ECO:0000313" key="18">
    <source>
        <dbReference type="EMBL" id="RDX99112.1"/>
    </source>
</evidence>
<evidence type="ECO:0000256" key="1">
    <source>
        <dbReference type="ARBA" id="ARBA00000349"/>
    </source>
</evidence>
<comment type="subcellular location">
    <subcellularLocation>
        <location evidence="3">Secreted</location>
        <location evidence="3">Extracellular space</location>
        <location evidence="3">Apoplast</location>
    </subcellularLocation>
</comment>
<dbReference type="CDD" id="cd13849">
    <property type="entry name" value="CuRO_1_LCC_plant"/>
    <property type="match status" value="2"/>
</dbReference>
<dbReference type="EMBL" id="QJKJ01003302">
    <property type="protein sequence ID" value="RDX99112.1"/>
    <property type="molecule type" value="Genomic_DNA"/>
</dbReference>
<reference evidence="18" key="1">
    <citation type="submission" date="2018-05" db="EMBL/GenBank/DDBJ databases">
        <title>Draft genome of Mucuna pruriens seed.</title>
        <authorList>
            <person name="Nnadi N.E."/>
            <person name="Vos R."/>
            <person name="Hasami M.H."/>
            <person name="Devisetty U.K."/>
            <person name="Aguiy J.C."/>
        </authorList>
    </citation>
    <scope>NUCLEOTIDE SEQUENCE [LARGE SCALE GENOMIC DNA]</scope>
    <source>
        <strain evidence="18">JCA_2017</strain>
    </source>
</reference>
<dbReference type="InterPro" id="IPR034288">
    <property type="entry name" value="CuRO_1_LCC"/>
</dbReference>
<evidence type="ECO:0000259" key="17">
    <source>
        <dbReference type="Pfam" id="PF07732"/>
    </source>
</evidence>
<dbReference type="InterPro" id="IPR011707">
    <property type="entry name" value="Cu-oxidase-like_N"/>
</dbReference>